<feature type="compositionally biased region" description="Polar residues" evidence="9">
    <location>
        <begin position="575"/>
        <end position="585"/>
    </location>
</feature>
<feature type="compositionally biased region" description="Basic and acidic residues" evidence="9">
    <location>
        <begin position="197"/>
        <end position="207"/>
    </location>
</feature>
<gene>
    <name evidence="12" type="primary">LOC107220597</name>
</gene>
<accession>A0A6J0BJL2</accession>
<feature type="region of interest" description="Disordered" evidence="9">
    <location>
        <begin position="134"/>
        <end position="223"/>
    </location>
</feature>
<dbReference type="PROSITE" id="PS51035">
    <property type="entry name" value="BAG"/>
    <property type="match status" value="1"/>
</dbReference>
<feature type="compositionally biased region" description="Polar residues" evidence="9">
    <location>
        <begin position="55"/>
        <end position="67"/>
    </location>
</feature>
<evidence type="ECO:0000313" key="11">
    <source>
        <dbReference type="Proteomes" id="UP000829291"/>
    </source>
</evidence>
<dbReference type="Gene3D" id="1.20.58.120">
    <property type="entry name" value="BAG domain"/>
    <property type="match status" value="1"/>
</dbReference>
<keyword evidence="2" id="KW-0723">Serine/threonine-protein kinase</keyword>
<dbReference type="EC" id="2.7.11.1" evidence="1"/>
<feature type="region of interest" description="Disordered" evidence="9">
    <location>
        <begin position="575"/>
        <end position="773"/>
    </location>
</feature>
<feature type="compositionally biased region" description="Low complexity" evidence="9">
    <location>
        <begin position="408"/>
        <end position="421"/>
    </location>
</feature>
<evidence type="ECO:0000256" key="6">
    <source>
        <dbReference type="ARBA" id="ARBA00022840"/>
    </source>
</evidence>
<feature type="compositionally biased region" description="Polar residues" evidence="9">
    <location>
        <begin position="422"/>
        <end position="432"/>
    </location>
</feature>
<evidence type="ECO:0000256" key="5">
    <source>
        <dbReference type="ARBA" id="ARBA00022777"/>
    </source>
</evidence>
<feature type="region of interest" description="Disordered" evidence="9">
    <location>
        <begin position="370"/>
        <end position="487"/>
    </location>
</feature>
<keyword evidence="4" id="KW-0547">Nucleotide-binding</keyword>
<keyword evidence="5" id="KW-0418">Kinase</keyword>
<dbReference type="GeneID" id="107220597"/>
<feature type="compositionally biased region" description="Low complexity" evidence="9">
    <location>
        <begin position="376"/>
        <end position="394"/>
    </location>
</feature>
<dbReference type="AlphaFoldDB" id="A0A6J0BJL2"/>
<feature type="compositionally biased region" description="Basic residues" evidence="9">
    <location>
        <begin position="745"/>
        <end position="754"/>
    </location>
</feature>
<organism evidence="12">
    <name type="scientific">Neodiprion lecontei</name>
    <name type="common">Redheaded pine sawfly</name>
    <dbReference type="NCBI Taxonomy" id="441921"/>
    <lineage>
        <taxon>Eukaryota</taxon>
        <taxon>Metazoa</taxon>
        <taxon>Ecdysozoa</taxon>
        <taxon>Arthropoda</taxon>
        <taxon>Hexapoda</taxon>
        <taxon>Insecta</taxon>
        <taxon>Pterygota</taxon>
        <taxon>Neoptera</taxon>
        <taxon>Endopterygota</taxon>
        <taxon>Hymenoptera</taxon>
        <taxon>Tenthredinoidea</taxon>
        <taxon>Diprionidae</taxon>
        <taxon>Diprioninae</taxon>
        <taxon>Neodiprion</taxon>
    </lineage>
</organism>
<proteinExistence type="predicted"/>
<dbReference type="SMART" id="SM00264">
    <property type="entry name" value="BAG"/>
    <property type="match status" value="1"/>
</dbReference>
<dbReference type="Proteomes" id="UP000829291">
    <property type="component" value="Chromosome 7"/>
</dbReference>
<dbReference type="GO" id="GO:0004674">
    <property type="term" value="F:protein serine/threonine kinase activity"/>
    <property type="evidence" value="ECO:0007669"/>
    <property type="project" value="UniProtKB-KW"/>
</dbReference>
<feature type="compositionally biased region" description="Basic and acidic residues" evidence="9">
    <location>
        <begin position="236"/>
        <end position="245"/>
    </location>
</feature>
<feature type="compositionally biased region" description="Basic and acidic residues" evidence="9">
    <location>
        <begin position="68"/>
        <end position="80"/>
    </location>
</feature>
<dbReference type="GO" id="GO:0005737">
    <property type="term" value="C:cytoplasm"/>
    <property type="evidence" value="ECO:0007669"/>
    <property type="project" value="UniProtKB-ARBA"/>
</dbReference>
<dbReference type="InParanoid" id="A0A6J0BJL2"/>
<evidence type="ECO:0000313" key="12">
    <source>
        <dbReference type="RefSeq" id="XP_015514741.1"/>
    </source>
</evidence>
<protein>
    <recommendedName>
        <fullName evidence="1">non-specific serine/threonine protein kinase</fullName>
        <ecNumber evidence="1">2.7.11.1</ecNumber>
    </recommendedName>
</protein>
<comment type="catalytic activity">
    <reaction evidence="8">
        <text>L-seryl-[protein] + ATP = O-phospho-L-seryl-[protein] + ADP + H(+)</text>
        <dbReference type="Rhea" id="RHEA:17989"/>
        <dbReference type="Rhea" id="RHEA-COMP:9863"/>
        <dbReference type="Rhea" id="RHEA-COMP:11604"/>
        <dbReference type="ChEBI" id="CHEBI:15378"/>
        <dbReference type="ChEBI" id="CHEBI:29999"/>
        <dbReference type="ChEBI" id="CHEBI:30616"/>
        <dbReference type="ChEBI" id="CHEBI:83421"/>
        <dbReference type="ChEBI" id="CHEBI:456216"/>
        <dbReference type="EC" id="2.7.11.1"/>
    </reaction>
</comment>
<keyword evidence="11" id="KW-1185">Reference proteome</keyword>
<evidence type="ECO:0000259" key="10">
    <source>
        <dbReference type="PROSITE" id="PS51035"/>
    </source>
</evidence>
<feature type="compositionally biased region" description="Pro residues" evidence="9">
    <location>
        <begin position="763"/>
        <end position="773"/>
    </location>
</feature>
<dbReference type="SUPFAM" id="SSF63491">
    <property type="entry name" value="BAG domain"/>
    <property type="match status" value="1"/>
</dbReference>
<reference evidence="12" key="1">
    <citation type="submission" date="2025-08" db="UniProtKB">
        <authorList>
            <consortium name="RefSeq"/>
        </authorList>
    </citation>
    <scope>IDENTIFICATION</scope>
    <source>
        <tissue evidence="12">Thorax and Abdomen</tissue>
    </source>
</reference>
<evidence type="ECO:0000256" key="4">
    <source>
        <dbReference type="ARBA" id="ARBA00022741"/>
    </source>
</evidence>
<dbReference type="GO" id="GO:0005524">
    <property type="term" value="F:ATP binding"/>
    <property type="evidence" value="ECO:0007669"/>
    <property type="project" value="UniProtKB-KW"/>
</dbReference>
<dbReference type="Pfam" id="PF02179">
    <property type="entry name" value="BAG"/>
    <property type="match status" value="1"/>
</dbReference>
<evidence type="ECO:0000256" key="7">
    <source>
        <dbReference type="ARBA" id="ARBA00047899"/>
    </source>
</evidence>
<dbReference type="InterPro" id="IPR036533">
    <property type="entry name" value="BAG_dom_sf"/>
</dbReference>
<feature type="compositionally biased region" description="Polar residues" evidence="9">
    <location>
        <begin position="624"/>
        <end position="638"/>
    </location>
</feature>
<feature type="compositionally biased region" description="Low complexity" evidence="9">
    <location>
        <begin position="441"/>
        <end position="450"/>
    </location>
</feature>
<dbReference type="OrthoDB" id="333905at2759"/>
<dbReference type="RefSeq" id="XP_015514741.1">
    <property type="nucleotide sequence ID" value="XM_015659255.2"/>
</dbReference>
<feature type="compositionally biased region" description="Polar residues" evidence="9">
    <location>
        <begin position="247"/>
        <end position="264"/>
    </location>
</feature>
<sequence length="773" mass="85758">MSYYFRDKPIRFSDRLRGSGGSNNINAAAAAANNGDDLMESLKRQFEQDSKSFFEPTTASTGSSQQRGSRDREHPFERHHTGFPRGFPFDDDGFDGGSRRAGGNIRSHLDDLAARHPEFADHLLGPPWADVPFPLGTPRNRRRGSGLGSSSSYQSHPDEDARSQASGSSAASAASGASGVSSHGEADTGIYQEQQQQEERERNDKRSNKGNNQHYQPIPQYGLRNTVDIGQHRHDMENSENEKTNRGQRSASAPPENRQTAQNFNEQSHQQQASQQQSGQNQGSNPNQRFVSRVDITPQQQQSDVAKPPMSPKLQQQQQHQPHSQSNHQTSSGQQQQTHQQKSNVRHIPIFVEGRDEPVIPKNVVDETSSGQFAGHQQQKRPQSPPQFQRPSHFNQHFTGGGNRHHQQWQQPQQQQFYHQQPAATAASQHEQQIPKANHYQQQQQQYRQQQAEKQRAAQQQQQQQQREDEPAAEPPKLKQIQPKEPLERVAIVQNDVDSLMEEVKQYQGDSRQSKEYMYLDEMLTRELIKLDDIETEGKPEVRQARKNAIKSIQDCIAMLESKVPIPGQEVIKNSDSTAAITDQGKSALPMETDAETVKSDLSNNPNGAGDENAAIPLPPPENSVLSQQPKDQVTHSQGVDAGTAVKDQDRPEERRNVDEAMNEDAANDDPAAATEALIQTEKSGSVTAMETQQDGVADSAKKTADEAMESNQAAGGDPGQHQHQQQQMDVDAAAAAATKTTSKSPRKTRKAKQPKPVSDVPIPLPPPEVSHT</sequence>
<evidence type="ECO:0000256" key="2">
    <source>
        <dbReference type="ARBA" id="ARBA00022527"/>
    </source>
</evidence>
<dbReference type="KEGG" id="nlo:107220597"/>
<evidence type="ECO:0000256" key="3">
    <source>
        <dbReference type="ARBA" id="ARBA00022679"/>
    </source>
</evidence>
<name>A0A6J0BJL2_NEOLC</name>
<feature type="region of interest" description="Disordered" evidence="9">
    <location>
        <begin position="45"/>
        <end position="102"/>
    </location>
</feature>
<feature type="compositionally biased region" description="Low complexity" evidence="9">
    <location>
        <begin position="315"/>
        <end position="343"/>
    </location>
</feature>
<comment type="catalytic activity">
    <reaction evidence="7">
        <text>L-threonyl-[protein] + ATP = O-phospho-L-threonyl-[protein] + ADP + H(+)</text>
        <dbReference type="Rhea" id="RHEA:46608"/>
        <dbReference type="Rhea" id="RHEA-COMP:11060"/>
        <dbReference type="Rhea" id="RHEA-COMP:11605"/>
        <dbReference type="ChEBI" id="CHEBI:15378"/>
        <dbReference type="ChEBI" id="CHEBI:30013"/>
        <dbReference type="ChEBI" id="CHEBI:30616"/>
        <dbReference type="ChEBI" id="CHEBI:61977"/>
        <dbReference type="ChEBI" id="CHEBI:456216"/>
        <dbReference type="EC" id="2.7.11.1"/>
    </reaction>
</comment>
<feature type="compositionally biased region" description="Low complexity" evidence="9">
    <location>
        <begin position="163"/>
        <end position="183"/>
    </location>
</feature>
<feature type="region of interest" description="Disordered" evidence="9">
    <location>
        <begin position="236"/>
        <end position="344"/>
    </location>
</feature>
<keyword evidence="3" id="KW-0808">Transferase</keyword>
<dbReference type="InterPro" id="IPR003103">
    <property type="entry name" value="BAG_domain"/>
</dbReference>
<evidence type="ECO:0000256" key="9">
    <source>
        <dbReference type="SAM" id="MobiDB-lite"/>
    </source>
</evidence>
<dbReference type="GO" id="GO:0051087">
    <property type="term" value="F:protein-folding chaperone binding"/>
    <property type="evidence" value="ECO:0007669"/>
    <property type="project" value="InterPro"/>
</dbReference>
<feature type="compositionally biased region" description="Polar residues" evidence="9">
    <location>
        <begin position="681"/>
        <end position="695"/>
    </location>
</feature>
<evidence type="ECO:0000256" key="1">
    <source>
        <dbReference type="ARBA" id="ARBA00012513"/>
    </source>
</evidence>
<dbReference type="CTD" id="39518"/>
<evidence type="ECO:0000256" key="8">
    <source>
        <dbReference type="ARBA" id="ARBA00048679"/>
    </source>
</evidence>
<feature type="compositionally biased region" description="Basic and acidic residues" evidence="9">
    <location>
        <begin position="647"/>
        <end position="659"/>
    </location>
</feature>
<feature type="compositionally biased region" description="Low complexity" evidence="9">
    <location>
        <begin position="713"/>
        <end position="744"/>
    </location>
</feature>
<dbReference type="PANTHER" id="PTHR22983:SF6">
    <property type="entry name" value="SERINE_THREONINE-PROTEIN KINASE 36"/>
    <property type="match status" value="1"/>
</dbReference>
<keyword evidence="6" id="KW-0067">ATP-binding</keyword>
<feature type="compositionally biased region" description="Low complexity" evidence="9">
    <location>
        <begin position="265"/>
        <end position="288"/>
    </location>
</feature>
<feature type="domain" description="BAG" evidence="10">
    <location>
        <begin position="486"/>
        <end position="564"/>
    </location>
</feature>
<dbReference type="PANTHER" id="PTHR22983">
    <property type="entry name" value="PROTEIN KINASE RELATED"/>
    <property type="match status" value="1"/>
</dbReference>